<dbReference type="AlphaFoldDB" id="A0A0R2U8U8"/>
<organism evidence="2 3">
    <name type="scientific">SAR92 bacterium BACL26 MAG-121220-bin70</name>
    <dbReference type="NCBI Taxonomy" id="1655626"/>
    <lineage>
        <taxon>Bacteria</taxon>
        <taxon>Pseudomonadati</taxon>
        <taxon>Pseudomonadota</taxon>
        <taxon>Gammaproteobacteria</taxon>
        <taxon>Cellvibrionales</taxon>
        <taxon>Porticoccaceae</taxon>
        <taxon>SAR92 clade</taxon>
    </lineage>
</organism>
<feature type="transmembrane region" description="Helical" evidence="1">
    <location>
        <begin position="128"/>
        <end position="146"/>
    </location>
</feature>
<evidence type="ECO:0000313" key="3">
    <source>
        <dbReference type="Proteomes" id="UP000051213"/>
    </source>
</evidence>
<name>A0A0R2U8U8_9GAMM</name>
<evidence type="ECO:0000313" key="2">
    <source>
        <dbReference type="EMBL" id="KRO95948.1"/>
    </source>
</evidence>
<proteinExistence type="predicted"/>
<sequence>MAIDSQVLFNNPYLNQWRLFFIGSAIISLSTLLTMVQLDLSSAEAISYMIQYTVRWAVPFLFLVFMASSLQVIRPSLFSRWLARNRKFLGLCFASAMAWQGLFILWLVNSHSHYYAEEVYNLSDTVEGLGGYLFLLAMVVTSFNFGRSRLTTKQWRNLHKVGIYYLWAYAWGVYWYELYYYGSLETIDYVFYWFGFAAWGVRMLAWSKKQQRKVVNKAKTNLKSSV</sequence>
<feature type="transmembrane region" description="Helical" evidence="1">
    <location>
        <begin position="158"/>
        <end position="177"/>
    </location>
</feature>
<keyword evidence="1" id="KW-1133">Transmembrane helix</keyword>
<reference evidence="2 3" key="1">
    <citation type="submission" date="2015-10" db="EMBL/GenBank/DDBJ databases">
        <title>Metagenome-Assembled Genomes uncover a global brackish microbiome.</title>
        <authorList>
            <person name="Hugerth L.W."/>
            <person name="Larsson J."/>
            <person name="Alneberg J."/>
            <person name="Lindh M.V."/>
            <person name="Legrand C."/>
            <person name="Pinhassi J."/>
            <person name="Andersson A.F."/>
        </authorList>
    </citation>
    <scope>NUCLEOTIDE SEQUENCE [LARGE SCALE GENOMIC DNA]</scope>
    <source>
        <strain evidence="2">BACL26 MAG-121220-bin70</strain>
    </source>
</reference>
<feature type="transmembrane region" description="Helical" evidence="1">
    <location>
        <begin position="189"/>
        <end position="207"/>
    </location>
</feature>
<keyword evidence="1" id="KW-0812">Transmembrane</keyword>
<feature type="transmembrane region" description="Helical" evidence="1">
    <location>
        <begin position="19"/>
        <end position="36"/>
    </location>
</feature>
<feature type="transmembrane region" description="Helical" evidence="1">
    <location>
        <begin position="56"/>
        <end position="76"/>
    </location>
</feature>
<evidence type="ECO:0008006" key="4">
    <source>
        <dbReference type="Google" id="ProtNLM"/>
    </source>
</evidence>
<accession>A0A0R2U8U8</accession>
<keyword evidence="1" id="KW-0472">Membrane</keyword>
<feature type="transmembrane region" description="Helical" evidence="1">
    <location>
        <begin position="88"/>
        <end position="108"/>
    </location>
</feature>
<evidence type="ECO:0000256" key="1">
    <source>
        <dbReference type="SAM" id="Phobius"/>
    </source>
</evidence>
<comment type="caution">
    <text evidence="2">The sequence shown here is derived from an EMBL/GenBank/DDBJ whole genome shotgun (WGS) entry which is preliminary data.</text>
</comment>
<protein>
    <recommendedName>
        <fullName evidence="4">Ferric oxidoreductase domain-containing protein</fullName>
    </recommendedName>
</protein>
<dbReference type="Proteomes" id="UP000051213">
    <property type="component" value="Unassembled WGS sequence"/>
</dbReference>
<dbReference type="EMBL" id="LICA01000068">
    <property type="protein sequence ID" value="KRO95948.1"/>
    <property type="molecule type" value="Genomic_DNA"/>
</dbReference>
<gene>
    <name evidence="2" type="ORF">ABS24_08025</name>
</gene>